<sequence length="421" mass="46970">MATFKPGRLRRVLTPIVGNAFLFALYTPAYGAYEDEIISITINRGVDGRNVGSNPTTAEVSLKGRRDGFETGKVMRVFLRDDPGAALSTYIYSTPGKIATRFDGRLGTVGIDDDGKRATTDIAGSSWIAQMNYSPASFTPVKGQTIAAILSNMVKANEPLRGIVFKTNIGPINILNWVTNERTLFRDGVGKFAADIGIILQERRNGETWAHTHVQRNVDSNNKAVSPYIYPLMRAQGIAPARYEQPNERPAKRVEFKIVNESGGQAVRTAEIANPGGELRETESVDWTQFQVTAVDNQLYREAYARVYESSSRLYRLPKITIDILHLLKDGSAYSRHILRQVLEMEVGEPVFLSGDWPNKLQGAHFAEGITEEINSEEWKITLSLVPHLVATGYPSPAFKPRAWDSVDYAWQDETREWNQA</sequence>
<name>A0A3G2KD68_9CAUD</name>
<dbReference type="GeneID" id="77924945"/>
<evidence type="ECO:0000313" key="2">
    <source>
        <dbReference type="Proteomes" id="UP000276426"/>
    </source>
</evidence>
<evidence type="ECO:0000313" key="1">
    <source>
        <dbReference type="EMBL" id="AYN56966.1"/>
    </source>
</evidence>
<proteinExistence type="predicted"/>
<dbReference type="Proteomes" id="UP000276426">
    <property type="component" value="Segment"/>
</dbReference>
<protein>
    <submittedName>
        <fullName evidence="1">Minor tail protein</fullName>
    </submittedName>
</protein>
<organism evidence="1 2">
    <name type="scientific">Arthrobacter phage Atraxa</name>
    <dbReference type="NCBI Taxonomy" id="2419947"/>
    <lineage>
        <taxon>Viruses</taxon>
        <taxon>Duplodnaviria</taxon>
        <taxon>Heunggongvirae</taxon>
        <taxon>Uroviricota</taxon>
        <taxon>Caudoviricetes</taxon>
        <taxon>Atraxavirus</taxon>
        <taxon>Atraxavirus atraxa</taxon>
    </lineage>
</organism>
<gene>
    <name evidence="1" type="primary">13</name>
    <name evidence="1" type="ORF">PBI_ATRAXA_13</name>
</gene>
<dbReference type="EMBL" id="MH834597">
    <property type="protein sequence ID" value="AYN56966.1"/>
    <property type="molecule type" value="Genomic_DNA"/>
</dbReference>
<accession>A0A3G2KD68</accession>
<dbReference type="RefSeq" id="YP_010649397.1">
    <property type="nucleotide sequence ID" value="NC_070767.1"/>
</dbReference>
<dbReference type="KEGG" id="vg:77924945"/>
<reference evidence="1 2" key="1">
    <citation type="submission" date="2018-09" db="EMBL/GenBank/DDBJ databases">
        <authorList>
            <person name="Fryberger R.B."/>
            <person name="Stoner T.H."/>
            <person name="Garlena R.A."/>
            <person name="Russell D.A."/>
            <person name="Pope W.H."/>
            <person name="Jacobs-Sera D."/>
            <person name="Hatfull G.F."/>
        </authorList>
    </citation>
    <scope>NUCLEOTIDE SEQUENCE [LARGE SCALE GENOMIC DNA]</scope>
</reference>
<keyword evidence="2" id="KW-1185">Reference proteome</keyword>